<dbReference type="PANTHER" id="PTHR12268:SF14">
    <property type="entry name" value="DYSTROPHIN-1"/>
    <property type="match status" value="1"/>
</dbReference>
<evidence type="ECO:0000256" key="2">
    <source>
        <dbReference type="ARBA" id="ARBA00004496"/>
    </source>
</evidence>
<feature type="coiled-coil region" evidence="6">
    <location>
        <begin position="78"/>
        <end position="112"/>
    </location>
</feature>
<evidence type="ECO:0000256" key="5">
    <source>
        <dbReference type="ARBA" id="ARBA00023212"/>
    </source>
</evidence>
<gene>
    <name evidence="8" type="ORF">PAPOLLO_LOCUS26991</name>
</gene>
<evidence type="ECO:0000313" key="8">
    <source>
        <dbReference type="EMBL" id="CAG5056976.1"/>
    </source>
</evidence>
<feature type="coiled-coil region" evidence="6">
    <location>
        <begin position="148"/>
        <end position="178"/>
    </location>
</feature>
<keyword evidence="6" id="KW-0175">Coiled coil</keyword>
<keyword evidence="5" id="KW-0206">Cytoskeleton</keyword>
<dbReference type="EMBL" id="CAJQZP010001616">
    <property type="protein sequence ID" value="CAG5056976.1"/>
    <property type="molecule type" value="Genomic_DNA"/>
</dbReference>
<evidence type="ECO:0000256" key="7">
    <source>
        <dbReference type="SAM" id="MobiDB-lite"/>
    </source>
</evidence>
<dbReference type="InterPro" id="IPR050774">
    <property type="entry name" value="KCMF1/Dystrophin"/>
</dbReference>
<dbReference type="PANTHER" id="PTHR12268">
    <property type="entry name" value="E3 UBIQUITIN-PROTEIN LIGASE KCMF1"/>
    <property type="match status" value="1"/>
</dbReference>
<evidence type="ECO:0000256" key="6">
    <source>
        <dbReference type="SAM" id="Coils"/>
    </source>
</evidence>
<evidence type="ECO:0000256" key="4">
    <source>
        <dbReference type="ARBA" id="ARBA00022837"/>
    </source>
</evidence>
<dbReference type="AlphaFoldDB" id="A0A8S3Y8M7"/>
<keyword evidence="4" id="KW-0106">Calcium</keyword>
<evidence type="ECO:0000256" key="1">
    <source>
        <dbReference type="ARBA" id="ARBA00004413"/>
    </source>
</evidence>
<dbReference type="GO" id="GO:0099536">
    <property type="term" value="P:synaptic signaling"/>
    <property type="evidence" value="ECO:0007669"/>
    <property type="project" value="TreeGrafter"/>
</dbReference>
<protein>
    <submittedName>
        <fullName evidence="8">(apollo) hypothetical protein</fullName>
    </submittedName>
</protein>
<comment type="caution">
    <text evidence="8">The sequence shown here is derived from an EMBL/GenBank/DDBJ whole genome shotgun (WGS) entry which is preliminary data.</text>
</comment>
<accession>A0A8S3Y8M7</accession>
<feature type="region of interest" description="Disordered" evidence="7">
    <location>
        <begin position="264"/>
        <end position="295"/>
    </location>
</feature>
<keyword evidence="3" id="KW-0963">Cytoplasm</keyword>
<comment type="subcellular location">
    <subcellularLocation>
        <location evidence="1">Cell membrane</location>
        <topology evidence="1">Peripheral membrane protein</topology>
        <orientation evidence="1">Cytoplasmic side</orientation>
    </subcellularLocation>
    <subcellularLocation>
        <location evidence="2">Cytoplasm</location>
    </subcellularLocation>
</comment>
<name>A0A8S3Y8M7_PARAO</name>
<organism evidence="8 9">
    <name type="scientific">Parnassius apollo</name>
    <name type="common">Apollo butterfly</name>
    <name type="synonym">Papilio apollo</name>
    <dbReference type="NCBI Taxonomy" id="110799"/>
    <lineage>
        <taxon>Eukaryota</taxon>
        <taxon>Metazoa</taxon>
        <taxon>Ecdysozoa</taxon>
        <taxon>Arthropoda</taxon>
        <taxon>Hexapoda</taxon>
        <taxon>Insecta</taxon>
        <taxon>Pterygota</taxon>
        <taxon>Neoptera</taxon>
        <taxon>Endopterygota</taxon>
        <taxon>Lepidoptera</taxon>
        <taxon>Glossata</taxon>
        <taxon>Ditrysia</taxon>
        <taxon>Papilionoidea</taxon>
        <taxon>Papilionidae</taxon>
        <taxon>Parnassiinae</taxon>
        <taxon>Parnassini</taxon>
        <taxon>Parnassius</taxon>
        <taxon>Parnassius</taxon>
    </lineage>
</organism>
<sequence>MHAWCARGAGLGREGVRHDMHLRLELYAPRWAQVELGARPPDTPDSDEEHQLIAQYCASLNGGGDADEAPRSPVQVVSIIHREQRHELEAMIRELEEENASLQAEYERLKAKQTPGSTPEDQHTLADNRNAPVDQEMMAEARLLRQHKGRLEARMHILEEHNRQLEAQLQRLRTLLDEPGAGGAAGAGAGGARAGTLQTRSVTASQLATDSPAKMHNGLYHDAHTNGGRGERETLERPPPPPHSVHSLMHCADDLGRAVEELVSVMTEDQPNLTSNAPPEYTNGNAGKPAEEKEQ</sequence>
<dbReference type="OrthoDB" id="10057795at2759"/>
<dbReference type="Proteomes" id="UP000691718">
    <property type="component" value="Unassembled WGS sequence"/>
</dbReference>
<keyword evidence="9" id="KW-1185">Reference proteome</keyword>
<evidence type="ECO:0000256" key="3">
    <source>
        <dbReference type="ARBA" id="ARBA00022490"/>
    </source>
</evidence>
<reference evidence="8" key="1">
    <citation type="submission" date="2021-04" db="EMBL/GenBank/DDBJ databases">
        <authorList>
            <person name="Tunstrom K."/>
        </authorList>
    </citation>
    <scope>NUCLEOTIDE SEQUENCE</scope>
</reference>
<feature type="region of interest" description="Disordered" evidence="7">
    <location>
        <begin position="213"/>
        <end position="245"/>
    </location>
</feature>
<proteinExistence type="predicted"/>
<dbReference type="GO" id="GO:0005886">
    <property type="term" value="C:plasma membrane"/>
    <property type="evidence" value="ECO:0007669"/>
    <property type="project" value="TreeGrafter"/>
</dbReference>
<evidence type="ECO:0000313" key="9">
    <source>
        <dbReference type="Proteomes" id="UP000691718"/>
    </source>
</evidence>
<feature type="compositionally biased region" description="Polar residues" evidence="7">
    <location>
        <begin position="267"/>
        <end position="285"/>
    </location>
</feature>
<feature type="compositionally biased region" description="Basic and acidic residues" evidence="7">
    <location>
        <begin position="219"/>
        <end position="236"/>
    </location>
</feature>
<dbReference type="GO" id="GO:0045202">
    <property type="term" value="C:synapse"/>
    <property type="evidence" value="ECO:0007669"/>
    <property type="project" value="GOC"/>
</dbReference>